<dbReference type="Proteomes" id="UP001152622">
    <property type="component" value="Chromosome 6"/>
</dbReference>
<keyword evidence="4" id="KW-0540">Nuclease</keyword>
<dbReference type="InterPro" id="IPR001878">
    <property type="entry name" value="Znf_CCHC"/>
</dbReference>
<dbReference type="InterPro" id="IPR043128">
    <property type="entry name" value="Rev_trsase/Diguanyl_cyclase"/>
</dbReference>
<evidence type="ECO:0000256" key="5">
    <source>
        <dbReference type="ARBA" id="ARBA00022759"/>
    </source>
</evidence>
<keyword evidence="14" id="KW-1185">Reference proteome</keyword>
<keyword evidence="3" id="KW-0548">Nucleotidyltransferase</keyword>
<dbReference type="GO" id="GO:0003964">
    <property type="term" value="F:RNA-directed DNA polymerase activity"/>
    <property type="evidence" value="ECO:0007669"/>
    <property type="project" value="UniProtKB-KW"/>
</dbReference>
<dbReference type="Gene3D" id="4.10.60.10">
    <property type="entry name" value="Zinc finger, CCHC-type"/>
    <property type="match status" value="1"/>
</dbReference>
<dbReference type="Gene3D" id="3.10.20.370">
    <property type="match status" value="1"/>
</dbReference>
<dbReference type="InterPro" id="IPR041373">
    <property type="entry name" value="RT_RNaseH"/>
</dbReference>
<evidence type="ECO:0000256" key="7">
    <source>
        <dbReference type="ARBA" id="ARBA00022918"/>
    </source>
</evidence>
<organism evidence="13 14">
    <name type="scientific">Synaphobranchus kaupii</name>
    <name type="common">Kaup's arrowtooth eel</name>
    <dbReference type="NCBI Taxonomy" id="118154"/>
    <lineage>
        <taxon>Eukaryota</taxon>
        <taxon>Metazoa</taxon>
        <taxon>Chordata</taxon>
        <taxon>Craniata</taxon>
        <taxon>Vertebrata</taxon>
        <taxon>Euteleostomi</taxon>
        <taxon>Actinopterygii</taxon>
        <taxon>Neopterygii</taxon>
        <taxon>Teleostei</taxon>
        <taxon>Anguilliformes</taxon>
        <taxon>Synaphobranchidae</taxon>
        <taxon>Synaphobranchus</taxon>
    </lineage>
</organism>
<dbReference type="InterPro" id="IPR012337">
    <property type="entry name" value="RNaseH-like_sf"/>
</dbReference>
<evidence type="ECO:0000256" key="6">
    <source>
        <dbReference type="ARBA" id="ARBA00022801"/>
    </source>
</evidence>
<evidence type="ECO:0000313" key="14">
    <source>
        <dbReference type="Proteomes" id="UP001152622"/>
    </source>
</evidence>
<dbReference type="InterPro" id="IPR001584">
    <property type="entry name" value="Integrase_cat-core"/>
</dbReference>
<dbReference type="SUPFAM" id="SSF53098">
    <property type="entry name" value="Ribonuclease H-like"/>
    <property type="match status" value="1"/>
</dbReference>
<dbReference type="GO" id="GO:0004190">
    <property type="term" value="F:aspartic-type endopeptidase activity"/>
    <property type="evidence" value="ECO:0007669"/>
    <property type="project" value="InterPro"/>
</dbReference>
<feature type="domain" description="Integrase catalytic" evidence="12">
    <location>
        <begin position="569"/>
        <end position="746"/>
    </location>
</feature>
<dbReference type="EMBL" id="JAINUF010000006">
    <property type="protein sequence ID" value="KAJ8356836.1"/>
    <property type="molecule type" value="Genomic_DNA"/>
</dbReference>
<feature type="domain" description="Peptidase A2" evidence="11">
    <location>
        <begin position="167"/>
        <end position="245"/>
    </location>
</feature>
<dbReference type="PANTHER" id="PTHR37984">
    <property type="entry name" value="PROTEIN CBG26694"/>
    <property type="match status" value="1"/>
</dbReference>
<dbReference type="GO" id="GO:0015074">
    <property type="term" value="P:DNA integration"/>
    <property type="evidence" value="ECO:0007669"/>
    <property type="project" value="InterPro"/>
</dbReference>
<proteinExistence type="inferred from homology"/>
<dbReference type="CDD" id="cd09274">
    <property type="entry name" value="RNase_HI_RT_Ty3"/>
    <property type="match status" value="1"/>
</dbReference>
<dbReference type="SUPFAM" id="SSF56672">
    <property type="entry name" value="DNA/RNA polymerases"/>
    <property type="match status" value="1"/>
</dbReference>
<dbReference type="InterPro" id="IPR021109">
    <property type="entry name" value="Peptidase_aspartic_dom_sf"/>
</dbReference>
<dbReference type="InterPro" id="IPR000477">
    <property type="entry name" value="RT_dom"/>
</dbReference>
<dbReference type="SUPFAM" id="SSF50630">
    <property type="entry name" value="Acid proteases"/>
    <property type="match status" value="1"/>
</dbReference>
<evidence type="ECO:0000259" key="12">
    <source>
        <dbReference type="PROSITE" id="PS50994"/>
    </source>
</evidence>
<accession>A0A9Q1FEI9</accession>
<keyword evidence="8" id="KW-0479">Metal-binding</keyword>
<dbReference type="InterPro" id="IPR050951">
    <property type="entry name" value="Retrovirus_Pol_polyprotein"/>
</dbReference>
<keyword evidence="8" id="KW-0862">Zinc</keyword>
<dbReference type="PROSITE" id="PS50158">
    <property type="entry name" value="ZF_CCHC"/>
    <property type="match status" value="1"/>
</dbReference>
<evidence type="ECO:0000259" key="11">
    <source>
        <dbReference type="PROSITE" id="PS50175"/>
    </source>
</evidence>
<name>A0A9Q1FEI9_SYNKA</name>
<dbReference type="InterPro" id="IPR001995">
    <property type="entry name" value="Peptidase_A2_cat"/>
</dbReference>
<dbReference type="Gene3D" id="2.40.70.10">
    <property type="entry name" value="Acid Proteases"/>
    <property type="match status" value="1"/>
</dbReference>
<evidence type="ECO:0008006" key="15">
    <source>
        <dbReference type="Google" id="ProtNLM"/>
    </source>
</evidence>
<keyword evidence="7" id="KW-0695">RNA-directed DNA polymerase</keyword>
<evidence type="ECO:0000256" key="8">
    <source>
        <dbReference type="PROSITE-ProRule" id="PRU00047"/>
    </source>
</evidence>
<dbReference type="GO" id="GO:0008270">
    <property type="term" value="F:zinc ion binding"/>
    <property type="evidence" value="ECO:0007669"/>
    <property type="project" value="UniProtKB-KW"/>
</dbReference>
<keyword evidence="2" id="KW-0808">Transferase</keyword>
<dbReference type="OrthoDB" id="775972at2759"/>
<evidence type="ECO:0000256" key="3">
    <source>
        <dbReference type="ARBA" id="ARBA00022695"/>
    </source>
</evidence>
<evidence type="ECO:0000256" key="1">
    <source>
        <dbReference type="ARBA" id="ARBA00010879"/>
    </source>
</evidence>
<dbReference type="Pfam" id="PF00078">
    <property type="entry name" value="RVT_1"/>
    <property type="match status" value="1"/>
</dbReference>
<sequence length="786" mass="87979">MQLKLLAQEDLTFKKAYELALSMELAAKNTREISGRGHGTQQIHVVNEAKTFPRRGKGQFKKQFPKYEKTGQKQDSVGQQPCYRCIGCSGKHSARDCWFKNEKCHVCSKVGHIARACRNRRPVAQAQYVEREQVEDESELLGVYTVYTTSNGKKGITMDVTLDGREVNMHVDTGAAVSLLSEVCYRKSQSQLPLKETKLQLTTYSGQTIPLLGYVQVAVQYEEQKANLPLVVVKGDRPALLGRNWLEKIKLNWQSIFSVEKVTDTDAAVKEVLQRHPVVFAEGANVIKDFKVTIRTSPSVDADSEQYLTINTHRGLYRYHRLSYGVSSAPSIFQSIMDQILQGLEYVTCFLDDILITASSKEEHLWRLDEVLTCLEKYNPTAALAQPAKAKRSVELDQLECDAAFEKAKQLLLQSNVLVHYDTNSPLKLACDASAYGVCAVISHIMDNGEEQPIVFASRTLSQAEKNYAQIEKEALAIIYGVKKFHKYLYGRRFTLITDHKPLLAILGPKSVVPALAAMRMQRWALILMAYNYSIEYRRSTDHLNADALSRLPQREEDRTAEEAKIFYFSVVPELPVCAKDIEQTTRNDPLLSKVWSYTVNGWPNYVSEEALTPYFTRRHELFADQAYGLPEECVSDNGPQLTSSEFGTFMKQNGIKHTLVPAFHPASNGAAERSVQILKRALLKPVLEEKGKSPISLKHRLANFLLRRATTSKFETSEVARRNGRRPLSSSDGGQSPTSFKMDRENGACGPHVALEGRNTGDLTRGGRAANPGGKANSPVGEPCS</sequence>
<dbReference type="PROSITE" id="PS50175">
    <property type="entry name" value="ASP_PROT_RETROV"/>
    <property type="match status" value="1"/>
</dbReference>
<comment type="similarity">
    <text evidence="1">Belongs to the beta type-B retroviral polymerase family. HERV class-II K(HML-2) pol subfamily.</text>
</comment>
<gene>
    <name evidence="13" type="ORF">SKAU_G00196300</name>
</gene>
<keyword evidence="5" id="KW-0255">Endonuclease</keyword>
<feature type="domain" description="CCHC-type" evidence="10">
    <location>
        <begin position="103"/>
        <end position="119"/>
    </location>
</feature>
<dbReference type="Gene3D" id="3.30.70.270">
    <property type="match status" value="1"/>
</dbReference>
<dbReference type="GO" id="GO:0006508">
    <property type="term" value="P:proteolysis"/>
    <property type="evidence" value="ECO:0007669"/>
    <property type="project" value="InterPro"/>
</dbReference>
<evidence type="ECO:0000259" key="10">
    <source>
        <dbReference type="PROSITE" id="PS50158"/>
    </source>
</evidence>
<protein>
    <recommendedName>
        <fullName evidence="15">Reverse transcriptase</fullName>
    </recommendedName>
</protein>
<dbReference type="FunFam" id="3.10.20.370:FF:000001">
    <property type="entry name" value="Retrovirus-related Pol polyprotein from transposon 17.6-like protein"/>
    <property type="match status" value="1"/>
</dbReference>
<comment type="caution">
    <text evidence="13">The sequence shown here is derived from an EMBL/GenBank/DDBJ whole genome shotgun (WGS) entry which is preliminary data.</text>
</comment>
<dbReference type="PROSITE" id="PS50994">
    <property type="entry name" value="INTEGRASE"/>
    <property type="match status" value="1"/>
</dbReference>
<dbReference type="InterPro" id="IPR043502">
    <property type="entry name" value="DNA/RNA_pol_sf"/>
</dbReference>
<dbReference type="Pfam" id="PF17917">
    <property type="entry name" value="RT_RNaseH"/>
    <property type="match status" value="1"/>
</dbReference>
<keyword evidence="8" id="KW-0863">Zinc-finger</keyword>
<evidence type="ECO:0000313" key="13">
    <source>
        <dbReference type="EMBL" id="KAJ8356836.1"/>
    </source>
</evidence>
<keyword evidence="6" id="KW-0378">Hydrolase</keyword>
<reference evidence="13" key="1">
    <citation type="journal article" date="2023" name="Science">
        <title>Genome structures resolve the early diversification of teleost fishes.</title>
        <authorList>
            <person name="Parey E."/>
            <person name="Louis A."/>
            <person name="Montfort J."/>
            <person name="Bouchez O."/>
            <person name="Roques C."/>
            <person name="Iampietro C."/>
            <person name="Lluch J."/>
            <person name="Castinel A."/>
            <person name="Donnadieu C."/>
            <person name="Desvignes T."/>
            <person name="Floi Bucao C."/>
            <person name="Jouanno E."/>
            <person name="Wen M."/>
            <person name="Mejri S."/>
            <person name="Dirks R."/>
            <person name="Jansen H."/>
            <person name="Henkel C."/>
            <person name="Chen W.J."/>
            <person name="Zahm M."/>
            <person name="Cabau C."/>
            <person name="Klopp C."/>
            <person name="Thompson A.W."/>
            <person name="Robinson-Rechavi M."/>
            <person name="Braasch I."/>
            <person name="Lecointre G."/>
            <person name="Bobe J."/>
            <person name="Postlethwait J.H."/>
            <person name="Berthelot C."/>
            <person name="Roest Crollius H."/>
            <person name="Guiguen Y."/>
        </authorList>
    </citation>
    <scope>NUCLEOTIDE SEQUENCE</scope>
    <source>
        <strain evidence="13">WJC10195</strain>
    </source>
</reference>
<evidence type="ECO:0000256" key="4">
    <source>
        <dbReference type="ARBA" id="ARBA00022722"/>
    </source>
</evidence>
<feature type="compositionally biased region" description="Polar residues" evidence="9">
    <location>
        <begin position="729"/>
        <end position="740"/>
    </location>
</feature>
<dbReference type="InterPro" id="IPR036397">
    <property type="entry name" value="RNaseH_sf"/>
</dbReference>
<dbReference type="Gene3D" id="3.30.420.10">
    <property type="entry name" value="Ribonuclease H-like superfamily/Ribonuclease H"/>
    <property type="match status" value="1"/>
</dbReference>
<dbReference type="GO" id="GO:0003676">
    <property type="term" value="F:nucleic acid binding"/>
    <property type="evidence" value="ECO:0007669"/>
    <property type="project" value="InterPro"/>
</dbReference>
<dbReference type="AlphaFoldDB" id="A0A9Q1FEI9"/>
<evidence type="ECO:0000256" key="2">
    <source>
        <dbReference type="ARBA" id="ARBA00022679"/>
    </source>
</evidence>
<feature type="region of interest" description="Disordered" evidence="9">
    <location>
        <begin position="715"/>
        <end position="786"/>
    </location>
</feature>
<evidence type="ECO:0000256" key="9">
    <source>
        <dbReference type="SAM" id="MobiDB-lite"/>
    </source>
</evidence>
<dbReference type="Pfam" id="PF13975">
    <property type="entry name" value="gag-asp_proteas"/>
    <property type="match status" value="1"/>
</dbReference>
<dbReference type="GO" id="GO:0004519">
    <property type="term" value="F:endonuclease activity"/>
    <property type="evidence" value="ECO:0007669"/>
    <property type="project" value="UniProtKB-KW"/>
</dbReference>
<dbReference type="PANTHER" id="PTHR37984:SF10">
    <property type="entry name" value="RIBONUCLEASE H"/>
    <property type="match status" value="1"/>
</dbReference>